<keyword evidence="3" id="KW-0418">Kinase</keyword>
<feature type="transmembrane region" description="Helical" evidence="1">
    <location>
        <begin position="89"/>
        <end position="110"/>
    </location>
</feature>
<evidence type="ECO:0000313" key="3">
    <source>
        <dbReference type="EMBL" id="RCH54755.1"/>
    </source>
</evidence>
<keyword evidence="1" id="KW-1133">Transmembrane helix</keyword>
<feature type="domain" description="Signal transduction histidine kinase internal region" evidence="2">
    <location>
        <begin position="170"/>
        <end position="246"/>
    </location>
</feature>
<accession>A0A367GNY9</accession>
<dbReference type="Gene3D" id="3.30.565.10">
    <property type="entry name" value="Histidine kinase-like ATPase, C-terminal domain"/>
    <property type="match status" value="1"/>
</dbReference>
<gene>
    <name evidence="3" type="ORF">DJ568_09715</name>
</gene>
<keyword evidence="4" id="KW-1185">Reference proteome</keyword>
<evidence type="ECO:0000256" key="1">
    <source>
        <dbReference type="SAM" id="Phobius"/>
    </source>
</evidence>
<proteinExistence type="predicted"/>
<name>A0A367GNY9_9SPHI</name>
<feature type="transmembrane region" description="Helical" evidence="1">
    <location>
        <begin position="59"/>
        <end position="77"/>
    </location>
</feature>
<evidence type="ECO:0000313" key="4">
    <source>
        <dbReference type="Proteomes" id="UP000253209"/>
    </source>
</evidence>
<reference evidence="3 4" key="1">
    <citation type="submission" date="2018-05" db="EMBL/GenBank/DDBJ databases">
        <title>Mucilaginibacter hurinus sp. nov., isolated from briquette warehouse soil.</title>
        <authorList>
            <person name="Choi L."/>
        </authorList>
    </citation>
    <scope>NUCLEOTIDE SEQUENCE [LARGE SCALE GENOMIC DNA]</scope>
    <source>
        <strain evidence="3 4">ZR32</strain>
    </source>
</reference>
<dbReference type="SUPFAM" id="SSF55874">
    <property type="entry name" value="ATPase domain of HSP90 chaperone/DNA topoisomerase II/histidine kinase"/>
    <property type="match status" value="1"/>
</dbReference>
<dbReference type="RefSeq" id="WP_114005081.1">
    <property type="nucleotide sequence ID" value="NZ_QGDC01000005.1"/>
</dbReference>
<keyword evidence="1" id="KW-0812">Transmembrane</keyword>
<dbReference type="PANTHER" id="PTHR34220:SF7">
    <property type="entry name" value="SENSOR HISTIDINE KINASE YPDA"/>
    <property type="match status" value="1"/>
</dbReference>
<dbReference type="Pfam" id="PF06580">
    <property type="entry name" value="His_kinase"/>
    <property type="match status" value="1"/>
</dbReference>
<dbReference type="OrthoDB" id="9792992at2"/>
<evidence type="ECO:0000259" key="2">
    <source>
        <dbReference type="Pfam" id="PF06580"/>
    </source>
</evidence>
<dbReference type="Proteomes" id="UP000253209">
    <property type="component" value="Unassembled WGS sequence"/>
</dbReference>
<dbReference type="AlphaFoldDB" id="A0A367GNY9"/>
<dbReference type="InterPro" id="IPR036890">
    <property type="entry name" value="HATPase_C_sf"/>
</dbReference>
<dbReference type="GO" id="GO:0000155">
    <property type="term" value="F:phosphorelay sensor kinase activity"/>
    <property type="evidence" value="ECO:0007669"/>
    <property type="project" value="InterPro"/>
</dbReference>
<dbReference type="GO" id="GO:0016020">
    <property type="term" value="C:membrane"/>
    <property type="evidence" value="ECO:0007669"/>
    <property type="project" value="InterPro"/>
</dbReference>
<keyword evidence="1" id="KW-0472">Membrane</keyword>
<dbReference type="InterPro" id="IPR010559">
    <property type="entry name" value="Sig_transdc_His_kin_internal"/>
</dbReference>
<feature type="transmembrane region" description="Helical" evidence="1">
    <location>
        <begin position="130"/>
        <end position="150"/>
    </location>
</feature>
<dbReference type="InterPro" id="IPR050640">
    <property type="entry name" value="Bact_2-comp_sensor_kinase"/>
</dbReference>
<organism evidence="3 4">
    <name type="scientific">Mucilaginibacter hurinus</name>
    <dbReference type="NCBI Taxonomy" id="2201324"/>
    <lineage>
        <taxon>Bacteria</taxon>
        <taxon>Pseudomonadati</taxon>
        <taxon>Bacteroidota</taxon>
        <taxon>Sphingobacteriia</taxon>
        <taxon>Sphingobacteriales</taxon>
        <taxon>Sphingobacteriaceae</taxon>
        <taxon>Mucilaginibacter</taxon>
    </lineage>
</organism>
<keyword evidence="3" id="KW-0808">Transferase</keyword>
<sequence>MMIKESTVIAKNSTFIKILVGDRFRVARHLFCLCVLLIFIGNSKPSPEFSGHYDLYEALLTYFVIVGIFYFNMYVLIPKVFFKRRHLRYFLFLTVTLIIGILIGKAFTLLISEPHRIVPKSNPKKFFDDIVGIVIILIAFILPSTALKLFQRWVLDSDTINELKLRALESELKALRNQINPHFLFNMLNNINVLTKTEPQKASDIIVKLSGFLRYLLYENDSGSVCLQHEMRFIEDFLELEAIRRDDFEHTVKYDLSQISGINIPSNILLPIVENAAKHSADPEKYSFVSITVSIQNRILVITCENSIPKQPGLPVKDSGIGLTNLRRRLELLYGNSCDLHLNKVEMLYNVTLSIPV</sequence>
<comment type="caution">
    <text evidence="3">The sequence shown here is derived from an EMBL/GenBank/DDBJ whole genome shotgun (WGS) entry which is preliminary data.</text>
</comment>
<dbReference type="EMBL" id="QGDC01000005">
    <property type="protein sequence ID" value="RCH54755.1"/>
    <property type="molecule type" value="Genomic_DNA"/>
</dbReference>
<protein>
    <submittedName>
        <fullName evidence="3">Histidine kinase</fullName>
    </submittedName>
</protein>
<dbReference type="PANTHER" id="PTHR34220">
    <property type="entry name" value="SENSOR HISTIDINE KINASE YPDA"/>
    <property type="match status" value="1"/>
</dbReference>